<dbReference type="EMBL" id="SJPX01000006">
    <property type="protein sequence ID" value="TWU47008.1"/>
    <property type="molecule type" value="Genomic_DNA"/>
</dbReference>
<keyword evidence="14" id="KW-1185">Reference proteome</keyword>
<feature type="transmembrane region" description="Helical" evidence="11">
    <location>
        <begin position="124"/>
        <end position="152"/>
    </location>
</feature>
<evidence type="ECO:0000256" key="2">
    <source>
        <dbReference type="ARBA" id="ARBA00022448"/>
    </source>
</evidence>
<keyword evidence="8 11" id="KW-0472">Membrane</keyword>
<reference evidence="13 14" key="1">
    <citation type="submission" date="2019-02" db="EMBL/GenBank/DDBJ databases">
        <title>Deep-cultivation of Planctomycetes and their phenomic and genomic characterization uncovers novel biology.</title>
        <authorList>
            <person name="Wiegand S."/>
            <person name="Jogler M."/>
            <person name="Boedeker C."/>
            <person name="Pinto D."/>
            <person name="Vollmers J."/>
            <person name="Rivas-Marin E."/>
            <person name="Kohn T."/>
            <person name="Peeters S.H."/>
            <person name="Heuer A."/>
            <person name="Rast P."/>
            <person name="Oberbeckmann S."/>
            <person name="Bunk B."/>
            <person name="Jeske O."/>
            <person name="Meyerdierks A."/>
            <person name="Storesund J.E."/>
            <person name="Kallscheuer N."/>
            <person name="Luecker S."/>
            <person name="Lage O.M."/>
            <person name="Pohl T."/>
            <person name="Merkel B.J."/>
            <person name="Hornburger P."/>
            <person name="Mueller R.-W."/>
            <person name="Bruemmer F."/>
            <person name="Labrenz M."/>
            <person name="Spormann A.M."/>
            <person name="Op Den Camp H."/>
            <person name="Overmann J."/>
            <person name="Amann R."/>
            <person name="Jetten M.S.M."/>
            <person name="Mascher T."/>
            <person name="Medema M.H."/>
            <person name="Devos D.P."/>
            <person name="Kaster A.-K."/>
            <person name="Ovreas L."/>
            <person name="Rohde M."/>
            <person name="Galperin M.Y."/>
            <person name="Jogler C."/>
        </authorList>
    </citation>
    <scope>NUCLEOTIDE SEQUENCE [LARGE SCALE GENOMIC DNA]</scope>
    <source>
        <strain evidence="13 14">Poly59</strain>
    </source>
</reference>
<evidence type="ECO:0000256" key="4">
    <source>
        <dbReference type="ARBA" id="ARBA00022692"/>
    </source>
</evidence>
<evidence type="ECO:0000313" key="14">
    <source>
        <dbReference type="Proteomes" id="UP000317977"/>
    </source>
</evidence>
<dbReference type="NCBIfam" id="NF038006">
    <property type="entry name" value="NhaD_1"/>
    <property type="match status" value="1"/>
</dbReference>
<dbReference type="PANTHER" id="PTHR43269:SF2">
    <property type="entry name" value="SODIUM_PROTON ANTIPORTER 1-RELATED"/>
    <property type="match status" value="1"/>
</dbReference>
<evidence type="ECO:0000256" key="1">
    <source>
        <dbReference type="ARBA" id="ARBA00004141"/>
    </source>
</evidence>
<dbReference type="GO" id="GO:0016020">
    <property type="term" value="C:membrane"/>
    <property type="evidence" value="ECO:0007669"/>
    <property type="project" value="UniProtKB-SubCell"/>
</dbReference>
<keyword evidence="7" id="KW-0406">Ion transport</keyword>
<evidence type="ECO:0000256" key="6">
    <source>
        <dbReference type="ARBA" id="ARBA00023053"/>
    </source>
</evidence>
<dbReference type="Proteomes" id="UP000317977">
    <property type="component" value="Unassembled WGS sequence"/>
</dbReference>
<feature type="domain" description="Citrate transporter-like" evidence="12">
    <location>
        <begin position="13"/>
        <end position="394"/>
    </location>
</feature>
<dbReference type="AlphaFoldDB" id="A0A5C6EDV0"/>
<feature type="transmembrane region" description="Helical" evidence="11">
    <location>
        <begin position="164"/>
        <end position="183"/>
    </location>
</feature>
<comment type="caution">
    <text evidence="13">The sequence shown here is derived from an EMBL/GenBank/DDBJ whole genome shotgun (WGS) entry which is preliminary data.</text>
</comment>
<keyword evidence="9" id="KW-0739">Sodium transport</keyword>
<evidence type="ECO:0000256" key="9">
    <source>
        <dbReference type="ARBA" id="ARBA00023201"/>
    </source>
</evidence>
<protein>
    <submittedName>
        <fullName evidence="13">Na(+)/H(+) antiporter NhaD</fullName>
    </submittedName>
</protein>
<keyword evidence="2" id="KW-0813">Transport</keyword>
<dbReference type="PANTHER" id="PTHR43269">
    <property type="entry name" value="SODIUM/PROTON ANTIPORTER 1-RELATED"/>
    <property type="match status" value="1"/>
</dbReference>
<dbReference type="InterPro" id="IPR004680">
    <property type="entry name" value="Cit_transptr-like_dom"/>
</dbReference>
<feature type="transmembrane region" description="Helical" evidence="11">
    <location>
        <begin position="203"/>
        <end position="223"/>
    </location>
</feature>
<dbReference type="GO" id="GO:0015297">
    <property type="term" value="F:antiporter activity"/>
    <property type="evidence" value="ECO:0007669"/>
    <property type="project" value="UniProtKB-KW"/>
</dbReference>
<keyword evidence="4 11" id="KW-0812">Transmembrane</keyword>
<feature type="transmembrane region" description="Helical" evidence="11">
    <location>
        <begin position="249"/>
        <end position="268"/>
    </location>
</feature>
<dbReference type="InterPro" id="IPR045016">
    <property type="entry name" value="NhaD-like"/>
</dbReference>
<proteinExistence type="inferred from homology"/>
<evidence type="ECO:0000256" key="5">
    <source>
        <dbReference type="ARBA" id="ARBA00022989"/>
    </source>
</evidence>
<dbReference type="Pfam" id="PF03600">
    <property type="entry name" value="CitMHS"/>
    <property type="match status" value="1"/>
</dbReference>
<feature type="transmembrane region" description="Helical" evidence="11">
    <location>
        <begin position="425"/>
        <end position="443"/>
    </location>
</feature>
<feature type="transmembrane region" description="Helical" evidence="11">
    <location>
        <begin position="352"/>
        <end position="374"/>
    </location>
</feature>
<name>A0A5C6EDV0_9BACT</name>
<evidence type="ECO:0000256" key="8">
    <source>
        <dbReference type="ARBA" id="ARBA00023136"/>
    </source>
</evidence>
<sequence length="448" mass="48412">MTYLILAVFFLGYVAIALEHKLHINKAATALLIGTVCWTLYLVDLPDLLPVDAIPSWFRQIAVNEQASEIPLHYAIDVQHLHQTGEIASILFFLVGAMTIVELIDAHEGFSLVTDRIHTRSRRGLLWTVGLMTFFLSAALDNLTTTIVTVSVLKKIISDRGDRLKFVGMVVIAANAGGAWTVIGDVTTTMLWIRHKLGAVEVMGELFLGSVVCLLVPLIGMSWRMPGTVSAPAVATASVAEHIRPWHQWLFLILGLAGLLFVPAFKALTHLPPYMGMMLSLSVLWVVSECVGRTFEEDLRTSTGVHTLLRRIDMSSILFFLGILLAVGALSATGLLRIAADSMDSLLPGRNAVAIAIGLVSAIMDNVPLVAAGIEMYDLPMNDPFWMLLAYCAGTGGSCLIIGSAAGVAAMGLDHIDFVWYVRKISGWALLGYLAGAAVVVTMQSINS</sequence>
<dbReference type="RefSeq" id="WP_146537421.1">
    <property type="nucleotide sequence ID" value="NZ_SJPX01000006.1"/>
</dbReference>
<organism evidence="13 14">
    <name type="scientific">Rubripirellula reticaptiva</name>
    <dbReference type="NCBI Taxonomy" id="2528013"/>
    <lineage>
        <taxon>Bacteria</taxon>
        <taxon>Pseudomonadati</taxon>
        <taxon>Planctomycetota</taxon>
        <taxon>Planctomycetia</taxon>
        <taxon>Pirellulales</taxon>
        <taxon>Pirellulaceae</taxon>
        <taxon>Rubripirellula</taxon>
    </lineage>
</organism>
<evidence type="ECO:0000259" key="12">
    <source>
        <dbReference type="Pfam" id="PF03600"/>
    </source>
</evidence>
<dbReference type="GO" id="GO:0006814">
    <property type="term" value="P:sodium ion transport"/>
    <property type="evidence" value="ECO:0007669"/>
    <property type="project" value="UniProtKB-KW"/>
</dbReference>
<gene>
    <name evidence="13" type="primary">nhaD_2</name>
    <name evidence="13" type="ORF">Poly59_59820</name>
</gene>
<evidence type="ECO:0000256" key="3">
    <source>
        <dbReference type="ARBA" id="ARBA00022449"/>
    </source>
</evidence>
<comment type="subcellular location">
    <subcellularLocation>
        <location evidence="1">Membrane</location>
        <topology evidence="1">Multi-pass membrane protein</topology>
    </subcellularLocation>
</comment>
<keyword evidence="3" id="KW-0050">Antiport</keyword>
<accession>A0A5C6EDV0</accession>
<evidence type="ECO:0000313" key="13">
    <source>
        <dbReference type="EMBL" id="TWU47008.1"/>
    </source>
</evidence>
<evidence type="ECO:0000256" key="11">
    <source>
        <dbReference type="SAM" id="Phobius"/>
    </source>
</evidence>
<keyword evidence="6" id="KW-0915">Sodium</keyword>
<comment type="similarity">
    <text evidence="10">Belongs to the NhaD Na(+)/H(+) (TC 2.A.62) antiporter family.</text>
</comment>
<feature type="transmembrane region" description="Helical" evidence="11">
    <location>
        <begin position="316"/>
        <end position="340"/>
    </location>
</feature>
<evidence type="ECO:0000256" key="7">
    <source>
        <dbReference type="ARBA" id="ARBA00023065"/>
    </source>
</evidence>
<feature type="transmembrane region" description="Helical" evidence="11">
    <location>
        <begin position="386"/>
        <end position="413"/>
    </location>
</feature>
<evidence type="ECO:0000256" key="10">
    <source>
        <dbReference type="ARBA" id="ARBA00025753"/>
    </source>
</evidence>
<keyword evidence="5 11" id="KW-1133">Transmembrane helix</keyword>
<feature type="transmembrane region" description="Helical" evidence="11">
    <location>
        <begin position="87"/>
        <end position="104"/>
    </location>
</feature>
<dbReference type="OrthoDB" id="9772058at2"/>